<dbReference type="EMBL" id="RJPM01000007">
    <property type="protein sequence ID" value="RSJ75791.1"/>
    <property type="molecule type" value="Genomic_DNA"/>
</dbReference>
<feature type="transmembrane region" description="Helical" evidence="1">
    <location>
        <begin position="81"/>
        <end position="111"/>
    </location>
</feature>
<comment type="caution">
    <text evidence="2">The sequence shown here is derived from an EMBL/GenBank/DDBJ whole genome shotgun (WGS) entry which is preliminary data.</text>
</comment>
<feature type="transmembrane region" description="Helical" evidence="1">
    <location>
        <begin position="46"/>
        <end position="69"/>
    </location>
</feature>
<dbReference type="AlphaFoldDB" id="A0A428GG82"/>
<protein>
    <recommendedName>
        <fullName evidence="4">Insulin activator factor</fullName>
    </recommendedName>
</protein>
<evidence type="ECO:0008006" key="4">
    <source>
        <dbReference type="Google" id="ProtNLM"/>
    </source>
</evidence>
<name>A0A428GG82_STRCR</name>
<keyword evidence="1" id="KW-0812">Transmembrane</keyword>
<proteinExistence type="predicted"/>
<accession>A0A428GG82</accession>
<organism evidence="2 3">
    <name type="scientific">Streptococcus cristatus</name>
    <dbReference type="NCBI Taxonomy" id="45634"/>
    <lineage>
        <taxon>Bacteria</taxon>
        <taxon>Bacillati</taxon>
        <taxon>Bacillota</taxon>
        <taxon>Bacilli</taxon>
        <taxon>Lactobacillales</taxon>
        <taxon>Streptococcaceae</taxon>
        <taxon>Streptococcus</taxon>
    </lineage>
</organism>
<reference evidence="2 3" key="1">
    <citation type="submission" date="2018-11" db="EMBL/GenBank/DDBJ databases">
        <title>Species Designations Belie Phenotypic and Genotypic Heterogeneity in Oral Streptococci.</title>
        <authorList>
            <person name="Velsko I."/>
        </authorList>
    </citation>
    <scope>NUCLEOTIDE SEQUENCE [LARGE SCALE GENOMIC DNA]</scope>
    <source>
        <strain evidence="2 3">BCA6</strain>
    </source>
</reference>
<feature type="transmembrane region" description="Helical" evidence="1">
    <location>
        <begin position="7"/>
        <end position="26"/>
    </location>
</feature>
<evidence type="ECO:0000313" key="3">
    <source>
        <dbReference type="Proteomes" id="UP000272213"/>
    </source>
</evidence>
<sequence>MKSNKLLWINGIVGILGGLQIIYASLNRWHWEIIYSVPTLVENAGWGDMVVLTSWLLLGLSIVGMYHYSNDPRVNKTSHELLFCGSVMGFISFLFTFSGLLSIISGILYLLDLSKFKSNEKVD</sequence>
<gene>
    <name evidence="2" type="ORF">D8798_08160</name>
</gene>
<evidence type="ECO:0000313" key="2">
    <source>
        <dbReference type="EMBL" id="RSJ75791.1"/>
    </source>
</evidence>
<evidence type="ECO:0000256" key="1">
    <source>
        <dbReference type="SAM" id="Phobius"/>
    </source>
</evidence>
<dbReference type="RefSeq" id="WP_185774121.1">
    <property type="nucleotide sequence ID" value="NZ_RJPM01000007.1"/>
</dbReference>
<keyword evidence="1" id="KW-0472">Membrane</keyword>
<keyword evidence="1" id="KW-1133">Transmembrane helix</keyword>
<dbReference type="Proteomes" id="UP000272213">
    <property type="component" value="Unassembled WGS sequence"/>
</dbReference>